<evidence type="ECO:0000259" key="3">
    <source>
        <dbReference type="Pfam" id="PF22910"/>
    </source>
</evidence>
<comment type="caution">
    <text evidence="4">The sequence shown here is derived from an EMBL/GenBank/DDBJ whole genome shotgun (WGS) entry which is preliminary data.</text>
</comment>
<feature type="compositionally biased region" description="Acidic residues" evidence="1">
    <location>
        <begin position="129"/>
        <end position="144"/>
    </location>
</feature>
<feature type="region of interest" description="Disordered" evidence="1">
    <location>
        <begin position="84"/>
        <end position="189"/>
    </location>
</feature>
<dbReference type="Gramene" id="Manes.07G142000.9.v8.1">
    <property type="protein sequence ID" value="Manes.07G142000.9.v8.1.CDS"/>
    <property type="gene ID" value="Manes.07G142000.v8.1"/>
</dbReference>
<feature type="compositionally biased region" description="Polar residues" evidence="1">
    <location>
        <begin position="84"/>
        <end position="107"/>
    </location>
</feature>
<dbReference type="Gramene" id="Manes.07G142000.10.v8.1">
    <property type="protein sequence ID" value="Manes.07G142000.10.v8.1.CDS"/>
    <property type="gene ID" value="Manes.07G142000.v8.1"/>
</dbReference>
<feature type="region of interest" description="Disordered" evidence="1">
    <location>
        <begin position="830"/>
        <end position="851"/>
    </location>
</feature>
<dbReference type="AlphaFoldDB" id="A0A2C9VNU8"/>
<feature type="domain" description="Enhanced disease resistance 4-like N-terminal" evidence="3">
    <location>
        <begin position="8"/>
        <end position="41"/>
    </location>
</feature>
<sequence length="886" mass="99620">MASGTSAQIRLVRCPRCMKILPESLDILVYECGGCGTRLQAKDRKENAKSRTSGLPEIDASEKDKLDHVADTKEDCSLSYETSLHSGAECSSNQNNGRDQNESSNGNGDKLSGFYLPSENENNVSDQSESGEFDSEQLEDENSPNDDKKSGTDKNDPGICDNQQDGGVNLSDEDHNNGSHQNESLTCKIEQHEISNEDFSSNELCHLENGKLSQSPLSRTNSEVDVSDESLLSAAKQKVKAKAEAEAEADAHSESNSTLRRSTKGVPIDTKGSNSIATAQHPAKKNISPDIFSSSPYELLEHPQDSPNHRFDYVMSRDAFENSDFIDPSSELSGSLIDLSKSPTTRSSRAYYDDCASSYEGTDDQLPHRHKHSSKHACRIANCVASDARPRREGFPINTSNNDAQHHFRTSASILPERMHYAIKSNKLDRDELLEPIRHGHPCRNWRRLEKDDYLSQRPFHRRNSLASYESGNPSNHNKFHSSFPTQDKPLYTEQEKMKLLRMFYELQDQLNKASLNDKTIGMAGKDDDIRMNHGHEVFQKESFHNLIYPRFCGRLGEESNWPQQKKYSRVPFSAEVTTSRHQVDHSFCCCPQEWKCTTQFPQPGLHQYKGFPRVHSHLGLYNSYGSCPSSPQRHVDPEFPTYSHGTKSDDQRRRNQELKRSLREKHHLAKRHLRPIAGGAPFITCYCCLKQLQLPADFLLFKRRCHQLKCGACSKVLNFSLQDRIHLLPYTPRTETPPPSEVDEYSYSILRRNFTSTSHISGPYTDSVSCSDDCRLSSYKSCSTVRDPVPPKPFHAIQKNEVQGNMPHVSPEHGEETRKFALNEARNKGKNLVQTDESAGSSSRTSILKKVSSEIEELPAAGRRGGGSPLHRLMGYSSASEVIYG</sequence>
<dbReference type="InterPro" id="IPR040244">
    <property type="entry name" value="EDR4-like"/>
</dbReference>
<dbReference type="OrthoDB" id="1930285at2759"/>
<feature type="compositionally biased region" description="Polar residues" evidence="1">
    <location>
        <begin position="466"/>
        <end position="486"/>
    </location>
</feature>
<dbReference type="Gramene" id="Manes.07G142000.8.v8.1">
    <property type="protein sequence ID" value="Manes.07G142000.8.v8.1.CDS"/>
    <property type="gene ID" value="Manes.07G142000.v8.1"/>
</dbReference>
<protein>
    <submittedName>
        <fullName evidence="4">Uncharacterized protein</fullName>
    </submittedName>
</protein>
<feature type="region of interest" description="Disordered" evidence="1">
    <location>
        <begin position="243"/>
        <end position="290"/>
    </location>
</feature>
<feature type="compositionally biased region" description="Basic and acidic residues" evidence="1">
    <location>
        <begin position="145"/>
        <end position="156"/>
    </location>
</feature>
<dbReference type="GO" id="GO:1900150">
    <property type="term" value="P:regulation of defense response to fungus"/>
    <property type="evidence" value="ECO:0007669"/>
    <property type="project" value="InterPro"/>
</dbReference>
<proteinExistence type="predicted"/>
<keyword evidence="5" id="KW-1185">Reference proteome</keyword>
<accession>A0A2C9VNU8</accession>
<feature type="region of interest" description="Disordered" evidence="1">
    <location>
        <begin position="630"/>
        <end position="656"/>
    </location>
</feature>
<feature type="region of interest" description="Disordered" evidence="1">
    <location>
        <begin position="466"/>
        <end position="489"/>
    </location>
</feature>
<evidence type="ECO:0000313" key="4">
    <source>
        <dbReference type="EMBL" id="OAY46415.1"/>
    </source>
</evidence>
<dbReference type="Pfam" id="PF11331">
    <property type="entry name" value="Zn_ribbon_12"/>
    <property type="match status" value="1"/>
</dbReference>
<feature type="region of interest" description="Disordered" evidence="1">
    <location>
        <begin position="43"/>
        <end position="72"/>
    </location>
</feature>
<dbReference type="PANTHER" id="PTHR31105:SF38">
    <property type="entry name" value="PROTEIN ENHANCED DISEASE RESISTANCE 4"/>
    <property type="match status" value="1"/>
</dbReference>
<gene>
    <name evidence="4" type="ORF">MANES_07G142000v8</name>
</gene>
<feature type="compositionally biased region" description="Polar residues" evidence="1">
    <location>
        <begin position="119"/>
        <end position="128"/>
    </location>
</feature>
<feature type="compositionally biased region" description="Basic and acidic residues" evidence="1">
    <location>
        <begin position="647"/>
        <end position="656"/>
    </location>
</feature>
<evidence type="ECO:0000256" key="1">
    <source>
        <dbReference type="SAM" id="MobiDB-lite"/>
    </source>
</evidence>
<feature type="compositionally biased region" description="Basic and acidic residues" evidence="1">
    <location>
        <begin position="60"/>
        <end position="72"/>
    </location>
</feature>
<organism evidence="4 5">
    <name type="scientific">Manihot esculenta</name>
    <name type="common">Cassava</name>
    <name type="synonym">Jatropha manihot</name>
    <dbReference type="NCBI Taxonomy" id="3983"/>
    <lineage>
        <taxon>Eukaryota</taxon>
        <taxon>Viridiplantae</taxon>
        <taxon>Streptophyta</taxon>
        <taxon>Embryophyta</taxon>
        <taxon>Tracheophyta</taxon>
        <taxon>Spermatophyta</taxon>
        <taxon>Magnoliopsida</taxon>
        <taxon>eudicotyledons</taxon>
        <taxon>Gunneridae</taxon>
        <taxon>Pentapetalae</taxon>
        <taxon>rosids</taxon>
        <taxon>fabids</taxon>
        <taxon>Malpighiales</taxon>
        <taxon>Euphorbiaceae</taxon>
        <taxon>Crotonoideae</taxon>
        <taxon>Manihoteae</taxon>
        <taxon>Manihot</taxon>
    </lineage>
</organism>
<dbReference type="EMBL" id="CM004393">
    <property type="protein sequence ID" value="OAY46415.1"/>
    <property type="molecule type" value="Genomic_DNA"/>
</dbReference>
<dbReference type="InterPro" id="IPR055126">
    <property type="entry name" value="EDR4-like_N"/>
</dbReference>
<dbReference type="Pfam" id="PF22910">
    <property type="entry name" value="EDR4-like_1st"/>
    <property type="match status" value="1"/>
</dbReference>
<dbReference type="Proteomes" id="UP000091857">
    <property type="component" value="Chromosome 7"/>
</dbReference>
<reference evidence="5" key="1">
    <citation type="journal article" date="2016" name="Nat. Biotechnol.">
        <title>Sequencing wild and cultivated cassava and related species reveals extensive interspecific hybridization and genetic diversity.</title>
        <authorList>
            <person name="Bredeson J.V."/>
            <person name="Lyons J.B."/>
            <person name="Prochnik S.E."/>
            <person name="Wu G.A."/>
            <person name="Ha C.M."/>
            <person name="Edsinger-Gonzales E."/>
            <person name="Grimwood J."/>
            <person name="Schmutz J."/>
            <person name="Rabbi I.Y."/>
            <person name="Egesi C."/>
            <person name="Nauluvula P."/>
            <person name="Lebot V."/>
            <person name="Ndunguru J."/>
            <person name="Mkamilo G."/>
            <person name="Bart R.S."/>
            <person name="Setter T.L."/>
            <person name="Gleadow R.M."/>
            <person name="Kulakow P."/>
            <person name="Ferguson M.E."/>
            <person name="Rounsley S."/>
            <person name="Rokhsar D.S."/>
        </authorList>
    </citation>
    <scope>NUCLEOTIDE SEQUENCE [LARGE SCALE GENOMIC DNA]</scope>
    <source>
        <strain evidence="5">cv. AM560-2</strain>
    </source>
</reference>
<feature type="domain" description="Probable zinc-ribbon" evidence="2">
    <location>
        <begin position="678"/>
        <end position="722"/>
    </location>
</feature>
<dbReference type="STRING" id="3983.A0A2C9VNU8"/>
<feature type="compositionally biased region" description="Basic and acidic residues" evidence="1">
    <location>
        <begin position="243"/>
        <end position="253"/>
    </location>
</feature>
<dbReference type="Gramene" id="Manes.07G142000.7.v8.1">
    <property type="protein sequence ID" value="Manes.07G142000.7.v8.1.CDS"/>
    <property type="gene ID" value="Manes.07G142000.v8.1"/>
</dbReference>
<evidence type="ECO:0000259" key="2">
    <source>
        <dbReference type="Pfam" id="PF11331"/>
    </source>
</evidence>
<evidence type="ECO:0000313" key="5">
    <source>
        <dbReference type="Proteomes" id="UP000091857"/>
    </source>
</evidence>
<dbReference type="PANTHER" id="PTHR31105">
    <property type="entry name" value="EXTRA-LARGE G-PROTEIN-LIKE"/>
    <property type="match status" value="1"/>
</dbReference>
<name>A0A2C9VNU8_MANES</name>
<feature type="compositionally biased region" description="Polar residues" evidence="1">
    <location>
        <begin position="833"/>
        <end position="847"/>
    </location>
</feature>
<dbReference type="InterPro" id="IPR021480">
    <property type="entry name" value="Zinc_ribbon_12"/>
</dbReference>